<proteinExistence type="predicted"/>
<dbReference type="InterPro" id="IPR002645">
    <property type="entry name" value="STAS_dom"/>
</dbReference>
<evidence type="ECO:0000259" key="1">
    <source>
        <dbReference type="PROSITE" id="PS50801"/>
    </source>
</evidence>
<organism evidence="2 3">
    <name type="scientific">Saccharopolyspora griseoalba</name>
    <dbReference type="NCBI Taxonomy" id="1431848"/>
    <lineage>
        <taxon>Bacteria</taxon>
        <taxon>Bacillati</taxon>
        <taxon>Actinomycetota</taxon>
        <taxon>Actinomycetes</taxon>
        <taxon>Pseudonocardiales</taxon>
        <taxon>Pseudonocardiaceae</taxon>
        <taxon>Saccharopolyspora</taxon>
    </lineage>
</organism>
<dbReference type="PANTHER" id="PTHR33495:SF2">
    <property type="entry name" value="ANTI-SIGMA FACTOR ANTAGONIST TM_1081-RELATED"/>
    <property type="match status" value="1"/>
</dbReference>
<reference evidence="3" key="1">
    <citation type="journal article" date="2019" name="Int. J. Syst. Evol. Microbiol.">
        <title>The Global Catalogue of Microorganisms (GCM) 10K type strain sequencing project: providing services to taxonomists for standard genome sequencing and annotation.</title>
        <authorList>
            <consortium name="The Broad Institute Genomics Platform"/>
            <consortium name="The Broad Institute Genome Sequencing Center for Infectious Disease"/>
            <person name="Wu L."/>
            <person name="Ma J."/>
        </authorList>
    </citation>
    <scope>NUCLEOTIDE SEQUENCE [LARGE SCALE GENOMIC DNA]</scope>
    <source>
        <strain evidence="3">WLHS5</strain>
    </source>
</reference>
<dbReference type="CDD" id="cd07043">
    <property type="entry name" value="STAS_anti-anti-sigma_factors"/>
    <property type="match status" value="1"/>
</dbReference>
<dbReference type="EMBL" id="JBHTCJ010000007">
    <property type="protein sequence ID" value="MFC7342936.1"/>
    <property type="molecule type" value="Genomic_DNA"/>
</dbReference>
<dbReference type="Proteomes" id="UP001596504">
    <property type="component" value="Unassembled WGS sequence"/>
</dbReference>
<sequence>MANSDRIGATGRDRAVPFPRKDAARSIAAPGSLRIRVARPGGGVLVVQAVGDLDAAGQHFLAEPVRQRLVGTASRVVLDLSQISFINTDGVGVLLEACQRAESRGKDLVLISSPVVDRLLGLLGLAGRFRYARGPEEAAGGAHPAGASQ</sequence>
<gene>
    <name evidence="2" type="ORF">ACFQRI_16145</name>
</gene>
<evidence type="ECO:0000313" key="2">
    <source>
        <dbReference type="EMBL" id="MFC7342936.1"/>
    </source>
</evidence>
<dbReference type="SUPFAM" id="SSF52091">
    <property type="entry name" value="SpoIIaa-like"/>
    <property type="match status" value="1"/>
</dbReference>
<keyword evidence="3" id="KW-1185">Reference proteome</keyword>
<protein>
    <submittedName>
        <fullName evidence="2">STAS domain-containing protein</fullName>
    </submittedName>
</protein>
<dbReference type="PANTHER" id="PTHR33495">
    <property type="entry name" value="ANTI-SIGMA FACTOR ANTAGONIST TM_1081-RELATED-RELATED"/>
    <property type="match status" value="1"/>
</dbReference>
<dbReference type="RefSeq" id="WP_380669305.1">
    <property type="nucleotide sequence ID" value="NZ_JBHTCJ010000007.1"/>
</dbReference>
<dbReference type="InterPro" id="IPR036513">
    <property type="entry name" value="STAS_dom_sf"/>
</dbReference>
<dbReference type="Pfam" id="PF01740">
    <property type="entry name" value="STAS"/>
    <property type="match status" value="1"/>
</dbReference>
<accession>A0ABW2LQT4</accession>
<name>A0ABW2LQT4_9PSEU</name>
<comment type="caution">
    <text evidence="2">The sequence shown here is derived from an EMBL/GenBank/DDBJ whole genome shotgun (WGS) entry which is preliminary data.</text>
</comment>
<evidence type="ECO:0000313" key="3">
    <source>
        <dbReference type="Proteomes" id="UP001596504"/>
    </source>
</evidence>
<feature type="domain" description="STAS" evidence="1">
    <location>
        <begin position="43"/>
        <end position="127"/>
    </location>
</feature>
<dbReference type="PROSITE" id="PS50801">
    <property type="entry name" value="STAS"/>
    <property type="match status" value="1"/>
</dbReference>
<dbReference type="Gene3D" id="3.30.750.24">
    <property type="entry name" value="STAS domain"/>
    <property type="match status" value="1"/>
</dbReference>